<evidence type="ECO:0000313" key="5">
    <source>
        <dbReference type="Proteomes" id="UP000297065"/>
    </source>
</evidence>
<name>A0A4P7ULS8_DESDE</name>
<sequence>MNADTLNAQLAALPGAVLRATEHAAVGYDLSTTLPESSLIAAVTIMDKAGYFIEGMTGVDWLGECEALRKEAEAKAQKAAEAAAASRADADAPGADAARPAPPAETQEQGCPPQQDELEVVYDFNLYAARHRVCLRVRTPRANPLIHTIAEIYPIAHWHEREIHEFFGIVFIGHPYLIPLLLPEDAEYHPLLKDYSA</sequence>
<dbReference type="GO" id="GO:0008137">
    <property type="term" value="F:NADH dehydrogenase (ubiquinone) activity"/>
    <property type="evidence" value="ECO:0007669"/>
    <property type="project" value="InterPro"/>
</dbReference>
<dbReference type="PANTHER" id="PTHR10884:SF14">
    <property type="entry name" value="NADH DEHYDROGENASE [UBIQUINONE] IRON-SULFUR PROTEIN 3, MITOCHONDRIAL"/>
    <property type="match status" value="1"/>
</dbReference>
<dbReference type="OrthoDB" id="9803286at2"/>
<dbReference type="Gene3D" id="3.30.460.80">
    <property type="entry name" value="NADH:ubiquinone oxidoreductase, 30kDa subunit"/>
    <property type="match status" value="1"/>
</dbReference>
<evidence type="ECO:0000256" key="1">
    <source>
        <dbReference type="ARBA" id="ARBA00007569"/>
    </source>
</evidence>
<dbReference type="Proteomes" id="UP000297065">
    <property type="component" value="Chromosome"/>
</dbReference>
<evidence type="ECO:0000313" key="4">
    <source>
        <dbReference type="EMBL" id="QCC85888.1"/>
    </source>
</evidence>
<comment type="similarity">
    <text evidence="1">Belongs to the complex I 30 kDa subunit family.</text>
</comment>
<accession>A0A4P7ULS8</accession>
<gene>
    <name evidence="4" type="ORF">DDIC_08380</name>
</gene>
<dbReference type="InterPro" id="IPR037232">
    <property type="entry name" value="NADH_quin_OxRdtase_su_C/D-like"/>
</dbReference>
<dbReference type="Pfam" id="PF00329">
    <property type="entry name" value="Complex1_30kDa"/>
    <property type="match status" value="1"/>
</dbReference>
<protein>
    <submittedName>
        <fullName evidence="4">NADH-quinone oxidoreductase subunit C</fullName>
    </submittedName>
</protein>
<organism evidence="4 5">
    <name type="scientific">Desulfovibrio desulfuricans</name>
    <dbReference type="NCBI Taxonomy" id="876"/>
    <lineage>
        <taxon>Bacteria</taxon>
        <taxon>Pseudomonadati</taxon>
        <taxon>Thermodesulfobacteriota</taxon>
        <taxon>Desulfovibrionia</taxon>
        <taxon>Desulfovibrionales</taxon>
        <taxon>Desulfovibrionaceae</taxon>
        <taxon>Desulfovibrio</taxon>
    </lineage>
</organism>
<dbReference type="PANTHER" id="PTHR10884">
    <property type="entry name" value="NADH DEHYDROGENASE UBIQUINONE IRON-SULFUR PROTEIN 3"/>
    <property type="match status" value="1"/>
</dbReference>
<dbReference type="AlphaFoldDB" id="A0A4P7ULS8"/>
<evidence type="ECO:0000256" key="2">
    <source>
        <dbReference type="SAM" id="MobiDB-lite"/>
    </source>
</evidence>
<feature type="domain" description="NADH:ubiquinone oxidoreductase 30kDa subunit" evidence="3">
    <location>
        <begin position="113"/>
        <end position="196"/>
    </location>
</feature>
<dbReference type="InterPro" id="IPR001268">
    <property type="entry name" value="NADH_UbQ_OxRdtase_30kDa_su"/>
</dbReference>
<evidence type="ECO:0000259" key="3">
    <source>
        <dbReference type="Pfam" id="PF00329"/>
    </source>
</evidence>
<dbReference type="RefSeq" id="WP_136400019.1">
    <property type="nucleotide sequence ID" value="NZ_CP036295.1"/>
</dbReference>
<feature type="region of interest" description="Disordered" evidence="2">
    <location>
        <begin position="80"/>
        <end position="114"/>
    </location>
</feature>
<dbReference type="EMBL" id="CP036295">
    <property type="protein sequence ID" value="QCC85888.1"/>
    <property type="molecule type" value="Genomic_DNA"/>
</dbReference>
<feature type="compositionally biased region" description="Low complexity" evidence="2">
    <location>
        <begin position="80"/>
        <end position="99"/>
    </location>
</feature>
<reference evidence="4 5" key="1">
    <citation type="submission" date="2019-02" db="EMBL/GenBank/DDBJ databases">
        <title>Complete Genome Sequence of Desulfovibrio desulfuricans IC1, a Sulfonate Utilizing Anaerobe.</title>
        <authorList>
            <person name="Day L.A."/>
            <person name="De Leon K.B."/>
            <person name="Wall J.D."/>
        </authorList>
    </citation>
    <scope>NUCLEOTIDE SEQUENCE [LARGE SCALE GENOMIC DNA]</scope>
    <source>
        <strain evidence="4 5">IC1</strain>
    </source>
</reference>
<dbReference type="SUPFAM" id="SSF143243">
    <property type="entry name" value="Nqo5-like"/>
    <property type="match status" value="1"/>
</dbReference>
<proteinExistence type="inferred from homology"/>